<feature type="transmembrane region" description="Helical" evidence="1">
    <location>
        <begin position="67"/>
        <end position="87"/>
    </location>
</feature>
<evidence type="ECO:0000256" key="1">
    <source>
        <dbReference type="SAM" id="Phobius"/>
    </source>
</evidence>
<dbReference type="EMBL" id="MT759765">
    <property type="protein sequence ID" value="QOL10537.1"/>
    <property type="molecule type" value="Genomic_DNA"/>
</dbReference>
<geneLocation type="mitochondrion" evidence="2"/>
<proteinExistence type="predicted"/>
<sequence length="145" mass="17540">MLNLKHPLLFSMFILCQTILTCIYTRFLMKSSWLSMTIFMMMVGGLMILFIYITSLSKNMKFTKINFTKMMPYFIISIFLSSFYPQFNYSNENMQLMDIFNMEMYKIFCPMNIKSSIFMFLYLLFMLIIMINLLKYEKGPLRKKY</sequence>
<keyword evidence="2" id="KW-0496">Mitochondrion</keyword>
<keyword evidence="1" id="KW-0812">Transmembrane</keyword>
<evidence type="ECO:0000313" key="2">
    <source>
        <dbReference type="EMBL" id="QOL10537.1"/>
    </source>
</evidence>
<keyword evidence="1" id="KW-0472">Membrane</keyword>
<name>A0A7L9R570_9HEMI</name>
<reference evidence="2" key="1">
    <citation type="submission" date="2020-07" db="EMBL/GenBank/DDBJ databases">
        <authorList>
            <person name="Lu F."/>
            <person name="Wang S."/>
        </authorList>
    </citation>
    <scope>NUCLEOTIDE SEQUENCE</scope>
</reference>
<organism evidence="2">
    <name type="scientific">Paurocephala sauteri</name>
    <dbReference type="NCBI Taxonomy" id="2768670"/>
    <lineage>
        <taxon>Eukaryota</taxon>
        <taxon>Metazoa</taxon>
        <taxon>Ecdysozoa</taxon>
        <taxon>Arthropoda</taxon>
        <taxon>Hexapoda</taxon>
        <taxon>Insecta</taxon>
        <taxon>Pterygota</taxon>
        <taxon>Neoptera</taxon>
        <taxon>Paraneoptera</taxon>
        <taxon>Hemiptera</taxon>
        <taxon>Sternorrhyncha</taxon>
        <taxon>Psylloidea</taxon>
        <taxon>Liviidae</taxon>
        <taxon>Paurocephala</taxon>
    </lineage>
</organism>
<feature type="transmembrane region" description="Helical" evidence="1">
    <location>
        <begin position="33"/>
        <end position="55"/>
    </location>
</feature>
<accession>A0A7L9R570</accession>
<protein>
    <submittedName>
        <fullName evidence="2">NADH dehydrogenase subunit 6</fullName>
    </submittedName>
</protein>
<feature type="transmembrane region" description="Helical" evidence="1">
    <location>
        <begin position="7"/>
        <end position="27"/>
    </location>
</feature>
<keyword evidence="1" id="KW-1133">Transmembrane helix</keyword>
<feature type="transmembrane region" description="Helical" evidence="1">
    <location>
        <begin position="113"/>
        <end position="134"/>
    </location>
</feature>
<gene>
    <name evidence="2" type="primary">nad6</name>
</gene>
<dbReference type="AlphaFoldDB" id="A0A7L9R570"/>